<dbReference type="FunCoup" id="A0A6P7H5K4">
    <property type="interactions" value="1406"/>
</dbReference>
<dbReference type="InterPro" id="IPR009072">
    <property type="entry name" value="Histone-fold"/>
</dbReference>
<sequence>MANPNNSGPLGSGNTEDDELTLPRASINKMIKELVPSVRIANEARELILNCCTEFIHLLSSEANEICNQLHKKTINAEHVLMALNRLGFCDYTAEAEAVLKDCKAVAAKRRRQSTRLENLGIPEEELLRQQQELFAKARQEQAQADQQQWEQLQAAAARQAQQQQQQQGEDDLDDYC</sequence>
<evidence type="ECO:0000259" key="8">
    <source>
        <dbReference type="Pfam" id="PF00808"/>
    </source>
</evidence>
<evidence type="ECO:0000256" key="1">
    <source>
        <dbReference type="ARBA" id="ARBA00004123"/>
    </source>
</evidence>
<evidence type="ECO:0000256" key="4">
    <source>
        <dbReference type="ARBA" id="ARBA00023242"/>
    </source>
</evidence>
<dbReference type="FunFam" id="1.10.20.10:FF:000019">
    <property type="entry name" value="Negative cofactor 2 beta"/>
    <property type="match status" value="1"/>
</dbReference>
<evidence type="ECO:0000256" key="3">
    <source>
        <dbReference type="ARBA" id="ARBA00018742"/>
    </source>
</evidence>
<evidence type="ECO:0000256" key="6">
    <source>
        <dbReference type="ARBA" id="ARBA00032651"/>
    </source>
</evidence>
<dbReference type="SUPFAM" id="SSF47113">
    <property type="entry name" value="Histone-fold"/>
    <property type="match status" value="1"/>
</dbReference>
<reference evidence="11" key="1">
    <citation type="submission" date="2025-04" db="UniProtKB">
        <authorList>
            <consortium name="RefSeq"/>
        </authorList>
    </citation>
    <scope>IDENTIFICATION</scope>
    <source>
        <tissue evidence="11">Whole insect</tissue>
    </source>
</reference>
<feature type="compositionally biased region" description="Low complexity" evidence="7">
    <location>
        <begin position="146"/>
        <end position="168"/>
    </location>
</feature>
<evidence type="ECO:0000256" key="5">
    <source>
        <dbReference type="ARBA" id="ARBA00030451"/>
    </source>
</evidence>
<dbReference type="GO" id="GO:0017025">
    <property type="term" value="F:TBP-class protein binding"/>
    <property type="evidence" value="ECO:0007669"/>
    <property type="project" value="TreeGrafter"/>
</dbReference>
<evidence type="ECO:0000256" key="2">
    <source>
        <dbReference type="ARBA" id="ARBA00009245"/>
    </source>
</evidence>
<feature type="region of interest" description="Disordered" evidence="7">
    <location>
        <begin position="146"/>
        <end position="177"/>
    </location>
</feature>
<dbReference type="CDD" id="cd22905">
    <property type="entry name" value="HFD_Dr1"/>
    <property type="match status" value="1"/>
</dbReference>
<dbReference type="InterPro" id="IPR042225">
    <property type="entry name" value="Ncb2"/>
</dbReference>
<keyword evidence="4" id="KW-0539">Nucleus</keyword>
<evidence type="ECO:0000256" key="7">
    <source>
        <dbReference type="SAM" id="MobiDB-lite"/>
    </source>
</evidence>
<dbReference type="GO" id="GO:0017054">
    <property type="term" value="C:negative cofactor 2 complex"/>
    <property type="evidence" value="ECO:0007669"/>
    <property type="project" value="InterPro"/>
</dbReference>
<dbReference type="PANTHER" id="PTHR46138">
    <property type="entry name" value="PROTEIN DR1"/>
    <property type="match status" value="1"/>
</dbReference>
<feature type="domain" description="Transcription factor CBF/NF-Y/archaeal histone" evidence="8">
    <location>
        <begin position="21"/>
        <end position="84"/>
    </location>
</feature>
<evidence type="ECO:0000313" key="10">
    <source>
        <dbReference type="Proteomes" id="UP001652700"/>
    </source>
</evidence>
<dbReference type="GO" id="GO:0016251">
    <property type="term" value="F:RNA polymerase II general transcription initiation factor activity"/>
    <property type="evidence" value="ECO:0007669"/>
    <property type="project" value="TreeGrafter"/>
</dbReference>
<accession>A0A6P7H5K4</accession>
<dbReference type="InterPro" id="IPR003958">
    <property type="entry name" value="CBFA_NFYB_domain"/>
</dbReference>
<evidence type="ECO:0000313" key="9">
    <source>
        <dbReference type="EnsemblMetazoa" id="XP_050510347.1"/>
    </source>
</evidence>
<evidence type="ECO:0000313" key="11">
    <source>
        <dbReference type="RefSeq" id="XP_028151250.1"/>
    </source>
</evidence>
<dbReference type="GO" id="GO:0000122">
    <property type="term" value="P:negative regulation of transcription by RNA polymerase II"/>
    <property type="evidence" value="ECO:0007669"/>
    <property type="project" value="InterPro"/>
</dbReference>
<dbReference type="Proteomes" id="UP001652700">
    <property type="component" value="Unplaced"/>
</dbReference>
<protein>
    <recommendedName>
        <fullName evidence="3">Protein Dr1</fullName>
    </recommendedName>
    <alternativeName>
        <fullName evidence="6">Down-regulator of transcription 1</fullName>
    </alternativeName>
    <alternativeName>
        <fullName evidence="5">Negative cofactor 2-beta</fullName>
    </alternativeName>
</protein>
<dbReference type="GO" id="GO:0051123">
    <property type="term" value="P:RNA polymerase II preinitiation complex assembly"/>
    <property type="evidence" value="ECO:0007669"/>
    <property type="project" value="TreeGrafter"/>
</dbReference>
<dbReference type="Pfam" id="PF00808">
    <property type="entry name" value="CBFD_NFYB_HMF"/>
    <property type="match status" value="1"/>
</dbReference>
<comment type="similarity">
    <text evidence="2">Belongs to the NC2 beta/DR1 family.</text>
</comment>
<dbReference type="RefSeq" id="XP_028151250.1">
    <property type="nucleotide sequence ID" value="XM_028295449.1"/>
</dbReference>
<dbReference type="OrthoDB" id="601405at2759"/>
<gene>
    <name evidence="11" type="primary">LOC114344621</name>
</gene>
<dbReference type="AlphaFoldDB" id="A0A6P7H5K4"/>
<name>A0A6P7H5K4_DIAVI</name>
<dbReference type="InParanoid" id="A0A6P7H5K4"/>
<keyword evidence="10" id="KW-1185">Reference proteome</keyword>
<dbReference type="EnsemblMetazoa" id="XM_050654390.1">
    <property type="protein sequence ID" value="XP_050510347.1"/>
    <property type="gene ID" value="LOC126887061"/>
</dbReference>
<proteinExistence type="inferred from homology"/>
<dbReference type="PANTHER" id="PTHR46138:SF1">
    <property type="entry name" value="PROTEIN DR1"/>
    <property type="match status" value="1"/>
</dbReference>
<dbReference type="GO" id="GO:0046982">
    <property type="term" value="F:protein heterodimerization activity"/>
    <property type="evidence" value="ECO:0007669"/>
    <property type="project" value="InterPro"/>
</dbReference>
<reference evidence="9" key="2">
    <citation type="submission" date="2025-05" db="UniProtKB">
        <authorList>
            <consortium name="EnsemblMetazoa"/>
        </authorList>
    </citation>
    <scope>IDENTIFICATION</scope>
</reference>
<dbReference type="Gene3D" id="1.10.20.10">
    <property type="entry name" value="Histone, subunit A"/>
    <property type="match status" value="1"/>
</dbReference>
<comment type="subcellular location">
    <subcellularLocation>
        <location evidence="1">Nucleus</location>
    </subcellularLocation>
</comment>
<organism evidence="11">
    <name type="scientific">Diabrotica virgifera virgifera</name>
    <name type="common">western corn rootworm</name>
    <dbReference type="NCBI Taxonomy" id="50390"/>
    <lineage>
        <taxon>Eukaryota</taxon>
        <taxon>Metazoa</taxon>
        <taxon>Ecdysozoa</taxon>
        <taxon>Arthropoda</taxon>
        <taxon>Hexapoda</taxon>
        <taxon>Insecta</taxon>
        <taxon>Pterygota</taxon>
        <taxon>Neoptera</taxon>
        <taxon>Endopterygota</taxon>
        <taxon>Coleoptera</taxon>
        <taxon>Polyphaga</taxon>
        <taxon>Cucujiformia</taxon>
        <taxon>Chrysomeloidea</taxon>
        <taxon>Chrysomelidae</taxon>
        <taxon>Galerucinae</taxon>
        <taxon>Diabroticina</taxon>
        <taxon>Diabroticites</taxon>
        <taxon>Diabrotica</taxon>
    </lineage>
</organism>